<dbReference type="Gene3D" id="3.10.580.10">
    <property type="entry name" value="CBS-domain"/>
    <property type="match status" value="1"/>
</dbReference>
<dbReference type="Pfam" id="PF00571">
    <property type="entry name" value="CBS"/>
    <property type="match status" value="2"/>
</dbReference>
<dbReference type="PIRSF" id="PIRSF026546">
    <property type="entry name" value="UCP026546_CBS_YqzB"/>
    <property type="match status" value="1"/>
</dbReference>
<dbReference type="Gene3D" id="1.10.10.10">
    <property type="entry name" value="Winged helix-like DNA-binding domain superfamily/Winged helix DNA-binding domain"/>
    <property type="match status" value="1"/>
</dbReference>
<dbReference type="InterPro" id="IPR046342">
    <property type="entry name" value="CBS_dom_sf"/>
</dbReference>
<dbReference type="Proteomes" id="UP000265816">
    <property type="component" value="Unassembled WGS sequence"/>
</dbReference>
<dbReference type="InterPro" id="IPR051462">
    <property type="entry name" value="CBS_domain-containing"/>
</dbReference>
<gene>
    <name evidence="4" type="ORF">D1970_09075</name>
</gene>
<dbReference type="PANTHER" id="PTHR48108:SF32">
    <property type="entry name" value="TRANSCRIPTIONAL REPRESSOR CCPN"/>
    <property type="match status" value="1"/>
</dbReference>
<dbReference type="PROSITE" id="PS51371">
    <property type="entry name" value="CBS"/>
    <property type="match status" value="2"/>
</dbReference>
<evidence type="ECO:0000256" key="2">
    <source>
        <dbReference type="PROSITE-ProRule" id="PRU00703"/>
    </source>
</evidence>
<evidence type="ECO:0000259" key="3">
    <source>
        <dbReference type="PROSITE" id="PS51371"/>
    </source>
</evidence>
<evidence type="ECO:0000313" key="4">
    <source>
        <dbReference type="EMBL" id="RID85897.1"/>
    </source>
</evidence>
<organism evidence="4 5">
    <name type="scientific">Mesobacillus zeae</name>
    <dbReference type="NCBI Taxonomy" id="1917180"/>
    <lineage>
        <taxon>Bacteria</taxon>
        <taxon>Bacillati</taxon>
        <taxon>Bacillota</taxon>
        <taxon>Bacilli</taxon>
        <taxon>Bacillales</taxon>
        <taxon>Bacillaceae</taxon>
        <taxon>Mesobacillus</taxon>
    </lineage>
</organism>
<comment type="caution">
    <text evidence="4">The sequence shown here is derived from an EMBL/GenBank/DDBJ whole genome shotgun (WGS) entry which is preliminary data.</text>
</comment>
<dbReference type="SUPFAM" id="SSF54631">
    <property type="entry name" value="CBS-domain pair"/>
    <property type="match status" value="1"/>
</dbReference>
<proteinExistence type="predicted"/>
<dbReference type="SUPFAM" id="SSF46785">
    <property type="entry name" value="Winged helix' DNA-binding domain"/>
    <property type="match status" value="1"/>
</dbReference>
<dbReference type="PANTHER" id="PTHR48108">
    <property type="entry name" value="CBS DOMAIN-CONTAINING PROTEIN CBSX2, CHLOROPLASTIC"/>
    <property type="match status" value="1"/>
</dbReference>
<accession>A0A398B7W3</accession>
<feature type="domain" description="CBS" evidence="3">
    <location>
        <begin position="81"/>
        <end position="139"/>
    </location>
</feature>
<dbReference type="InterPro" id="IPR000644">
    <property type="entry name" value="CBS_dom"/>
</dbReference>
<reference evidence="4 5" key="1">
    <citation type="submission" date="2018-08" db="EMBL/GenBank/DDBJ databases">
        <title>Bacillus jemisoniae sp. nov., Bacillus chryseoplanitiae sp. nov., Bacillus resnikiae sp. nov., and Bacillus frankliniae sp. nov., isolated from Viking spacecraft and associated surfaces.</title>
        <authorList>
            <person name="Seuylemezian A."/>
            <person name="Vaishampayan P."/>
        </authorList>
    </citation>
    <scope>NUCLEOTIDE SEQUENCE [LARGE SCALE GENOMIC DNA]</scope>
    <source>
        <strain evidence="4 5">JJ-247</strain>
    </source>
</reference>
<dbReference type="EMBL" id="QWVT01000015">
    <property type="protein sequence ID" value="RID85897.1"/>
    <property type="molecule type" value="Genomic_DNA"/>
</dbReference>
<dbReference type="OrthoDB" id="9793615at2"/>
<dbReference type="CDD" id="cd04617">
    <property type="entry name" value="CBS_pair_CcpN"/>
    <property type="match status" value="1"/>
</dbReference>
<dbReference type="SMART" id="SM00116">
    <property type="entry name" value="CBS"/>
    <property type="match status" value="2"/>
</dbReference>
<feature type="domain" description="CBS" evidence="3">
    <location>
        <begin position="146"/>
        <end position="210"/>
    </location>
</feature>
<keyword evidence="2" id="KW-0129">CBS domain</keyword>
<dbReference type="InterPro" id="IPR036388">
    <property type="entry name" value="WH-like_DNA-bd_sf"/>
</dbReference>
<keyword evidence="5" id="KW-1185">Reference proteome</keyword>
<keyword evidence="1" id="KW-0677">Repeat</keyword>
<evidence type="ECO:0000313" key="5">
    <source>
        <dbReference type="Proteomes" id="UP000265816"/>
    </source>
</evidence>
<evidence type="ECO:0000256" key="1">
    <source>
        <dbReference type="ARBA" id="ARBA00022737"/>
    </source>
</evidence>
<dbReference type="InterPro" id="IPR013196">
    <property type="entry name" value="HTH_11"/>
</dbReference>
<dbReference type="InterPro" id="IPR036390">
    <property type="entry name" value="WH_DNA-bd_sf"/>
</dbReference>
<name>A0A398B7W3_9BACI</name>
<dbReference type="Pfam" id="PF08279">
    <property type="entry name" value="HTH_11"/>
    <property type="match status" value="1"/>
</dbReference>
<dbReference type="AlphaFoldDB" id="A0A398B7W3"/>
<protein>
    <submittedName>
        <fullName evidence="4">Transcriptional regulator</fullName>
    </submittedName>
</protein>
<sequence length="210" mass="23332">MIKLTKRQEEILLIVKKDGPITGKQIADKLSLTRATLRPDLAILTMAGSLEAKPRVGYYFNPNTELKKHAADIASQIVNDYKAHPIVVQKSTSVYDAIVQIFLEDVGTLYAVDKNGFLSGVISRKDLLRAAIGNTNLEELPVSVIMTRMPNIVTVKPEETLLDAAKKLIHNHIDSLPVVRESETEPNMIEVIGRITKTTITRAYAEMLEI</sequence>
<dbReference type="InterPro" id="IPR016842">
    <property type="entry name" value="UCP026546_HTH-CBS"/>
</dbReference>